<evidence type="ECO:0000256" key="2">
    <source>
        <dbReference type="PROSITE-ProRule" id="PRU00176"/>
    </source>
</evidence>
<feature type="domain" description="NTF2" evidence="5">
    <location>
        <begin position="41"/>
        <end position="159"/>
    </location>
</feature>
<feature type="domain" description="RRM" evidence="4">
    <location>
        <begin position="389"/>
        <end position="462"/>
    </location>
</feature>
<dbReference type="PRINTS" id="PR01217">
    <property type="entry name" value="PRICHEXTENSN"/>
</dbReference>
<dbReference type="CDD" id="cd00590">
    <property type="entry name" value="RRM_SF"/>
    <property type="match status" value="1"/>
</dbReference>
<dbReference type="CDD" id="cd00780">
    <property type="entry name" value="NTF2"/>
    <property type="match status" value="1"/>
</dbReference>
<evidence type="ECO:0000313" key="6">
    <source>
        <dbReference type="EMBL" id="KAK6355251.1"/>
    </source>
</evidence>
<comment type="caution">
    <text evidence="6">The sequence shown here is derived from an EMBL/GenBank/DDBJ whole genome shotgun (WGS) entry which is preliminary data.</text>
</comment>
<keyword evidence="7" id="KW-1185">Reference proteome</keyword>
<keyword evidence="1 2" id="KW-0694">RNA-binding</keyword>
<dbReference type="FunFam" id="3.10.450.50:FF:000003">
    <property type="entry name" value="Nuclear transport factor 2 family protein"/>
    <property type="match status" value="1"/>
</dbReference>
<dbReference type="InterPro" id="IPR018222">
    <property type="entry name" value="Nuclear_transport_factor_2_euk"/>
</dbReference>
<dbReference type="InterPro" id="IPR002075">
    <property type="entry name" value="NTF2_dom"/>
</dbReference>
<dbReference type="PROSITE" id="PS50177">
    <property type="entry name" value="NTF2_DOMAIN"/>
    <property type="match status" value="1"/>
</dbReference>
<dbReference type="GO" id="GO:0005829">
    <property type="term" value="C:cytosol"/>
    <property type="evidence" value="ECO:0007669"/>
    <property type="project" value="TreeGrafter"/>
</dbReference>
<dbReference type="InterPro" id="IPR039539">
    <property type="entry name" value="Ras_GTPase_bind_prot"/>
</dbReference>
<dbReference type="AlphaFoldDB" id="A0AAV9V614"/>
<feature type="region of interest" description="Disordered" evidence="3">
    <location>
        <begin position="440"/>
        <end position="538"/>
    </location>
</feature>
<dbReference type="GO" id="GO:1990904">
    <property type="term" value="C:ribonucleoprotein complex"/>
    <property type="evidence" value="ECO:0007669"/>
    <property type="project" value="TreeGrafter"/>
</dbReference>
<feature type="compositionally biased region" description="Acidic residues" evidence="3">
    <location>
        <begin position="195"/>
        <end position="205"/>
    </location>
</feature>
<reference evidence="6 7" key="1">
    <citation type="submission" date="2019-10" db="EMBL/GenBank/DDBJ databases">
        <authorList>
            <person name="Palmer J.M."/>
        </authorList>
    </citation>
    <scope>NUCLEOTIDE SEQUENCE [LARGE SCALE GENOMIC DNA]</scope>
    <source>
        <strain evidence="6 7">TWF696</strain>
    </source>
</reference>
<dbReference type="PROSITE" id="PS50102">
    <property type="entry name" value="RRM"/>
    <property type="match status" value="1"/>
</dbReference>
<evidence type="ECO:0000259" key="4">
    <source>
        <dbReference type="PROSITE" id="PS50102"/>
    </source>
</evidence>
<dbReference type="PANTHER" id="PTHR10693:SF20">
    <property type="entry name" value="AT27578P"/>
    <property type="match status" value="1"/>
</dbReference>
<evidence type="ECO:0000313" key="7">
    <source>
        <dbReference type="Proteomes" id="UP001375240"/>
    </source>
</evidence>
<dbReference type="InterPro" id="IPR032710">
    <property type="entry name" value="NTF2-like_dom_sf"/>
</dbReference>
<feature type="region of interest" description="Disordered" evidence="3">
    <location>
        <begin position="15"/>
        <end position="34"/>
    </location>
</feature>
<dbReference type="InterPro" id="IPR012677">
    <property type="entry name" value="Nucleotide-bd_a/b_plait_sf"/>
</dbReference>
<dbReference type="GO" id="GO:0003729">
    <property type="term" value="F:mRNA binding"/>
    <property type="evidence" value="ECO:0007669"/>
    <property type="project" value="TreeGrafter"/>
</dbReference>
<dbReference type="SUPFAM" id="SSF54928">
    <property type="entry name" value="RNA-binding domain, RBD"/>
    <property type="match status" value="1"/>
</dbReference>
<gene>
    <name evidence="6" type="ORF">TWF696_004366</name>
</gene>
<feature type="compositionally biased region" description="Low complexity" evidence="3">
    <location>
        <begin position="311"/>
        <end position="360"/>
    </location>
</feature>
<evidence type="ECO:0000256" key="3">
    <source>
        <dbReference type="SAM" id="MobiDB-lite"/>
    </source>
</evidence>
<evidence type="ECO:0000256" key="1">
    <source>
        <dbReference type="ARBA" id="ARBA00022884"/>
    </source>
</evidence>
<feature type="region of interest" description="Disordered" evidence="3">
    <location>
        <begin position="167"/>
        <end position="390"/>
    </location>
</feature>
<feature type="compositionally biased region" description="Gly residues" evidence="3">
    <location>
        <begin position="506"/>
        <end position="532"/>
    </location>
</feature>
<dbReference type="SUPFAM" id="SSF54427">
    <property type="entry name" value="NTF2-like"/>
    <property type="match status" value="1"/>
</dbReference>
<dbReference type="PANTHER" id="PTHR10693">
    <property type="entry name" value="RAS GTPASE-ACTIVATING PROTEIN-BINDING PROTEIN"/>
    <property type="match status" value="1"/>
</dbReference>
<dbReference type="GO" id="GO:0034517">
    <property type="term" value="P:ribophagy"/>
    <property type="evidence" value="ECO:0007669"/>
    <property type="project" value="TreeGrafter"/>
</dbReference>
<feature type="compositionally biased region" description="Low complexity" evidence="3">
    <location>
        <begin position="247"/>
        <end position="285"/>
    </location>
</feature>
<dbReference type="GO" id="GO:0016579">
    <property type="term" value="P:protein deubiquitination"/>
    <property type="evidence" value="ECO:0007669"/>
    <property type="project" value="TreeGrafter"/>
</dbReference>
<accession>A0AAV9V614</accession>
<feature type="compositionally biased region" description="Pro residues" evidence="3">
    <location>
        <begin position="292"/>
        <end position="310"/>
    </location>
</feature>
<dbReference type="Proteomes" id="UP001375240">
    <property type="component" value="Unassembled WGS sequence"/>
</dbReference>
<protein>
    <submittedName>
        <fullName evidence="6">Uncharacterized protein</fullName>
    </submittedName>
</protein>
<feature type="compositionally biased region" description="Polar residues" evidence="3">
    <location>
        <begin position="361"/>
        <end position="370"/>
    </location>
</feature>
<dbReference type="Pfam" id="PF02136">
    <property type="entry name" value="NTF2"/>
    <property type="match status" value="1"/>
</dbReference>
<dbReference type="SMART" id="SM00360">
    <property type="entry name" value="RRM"/>
    <property type="match status" value="1"/>
</dbReference>
<organism evidence="6 7">
    <name type="scientific">Orbilia brochopaga</name>
    <dbReference type="NCBI Taxonomy" id="3140254"/>
    <lineage>
        <taxon>Eukaryota</taxon>
        <taxon>Fungi</taxon>
        <taxon>Dikarya</taxon>
        <taxon>Ascomycota</taxon>
        <taxon>Pezizomycotina</taxon>
        <taxon>Orbiliomycetes</taxon>
        <taxon>Orbiliales</taxon>
        <taxon>Orbiliaceae</taxon>
        <taxon>Orbilia</taxon>
    </lineage>
</organism>
<dbReference type="Gene3D" id="3.30.70.330">
    <property type="match status" value="1"/>
</dbReference>
<proteinExistence type="predicted"/>
<feature type="compositionally biased region" description="Acidic residues" evidence="3">
    <location>
        <begin position="167"/>
        <end position="177"/>
    </location>
</feature>
<dbReference type="InterPro" id="IPR000504">
    <property type="entry name" value="RRM_dom"/>
</dbReference>
<dbReference type="GO" id="GO:1990861">
    <property type="term" value="C:Ubp3-Bre5 deubiquitination complex"/>
    <property type="evidence" value="ECO:0007669"/>
    <property type="project" value="TreeGrafter"/>
</dbReference>
<dbReference type="InterPro" id="IPR035979">
    <property type="entry name" value="RBD_domain_sf"/>
</dbReference>
<feature type="compositionally biased region" description="Low complexity" evidence="3">
    <location>
        <begin position="178"/>
        <end position="189"/>
    </location>
</feature>
<evidence type="ECO:0000259" key="5">
    <source>
        <dbReference type="PROSITE" id="PS50177"/>
    </source>
</evidence>
<dbReference type="EMBL" id="JAVHNQ010000002">
    <property type="protein sequence ID" value="KAK6355251.1"/>
    <property type="molecule type" value="Genomic_DNA"/>
</dbReference>
<feature type="compositionally biased region" description="Basic and acidic residues" evidence="3">
    <location>
        <begin position="222"/>
        <end position="246"/>
    </location>
</feature>
<sequence length="538" mass="57189">MATTNTATGSSEVFSANATLNGGNPAAATTSQGSTTSPEEIAWYFVESYYTTLNRTPERLHLFHQKKSSFIWGTEGDNVPVSQGRNEILERIKDLKFKDCKVRVTNVDSQTSLASGILVQVLGDMTNNAEPSKRFAQTFFLAEQTNPQGYYVLNDIFRYLRDEEEEEVLEPPVEEPVPEAAPEPVAEEVVVPEEKEPEAEVDPEPEVPAPAPAVEEEEETKEEVPVEEPEKVEEPVAEPEVEKTEEPAAAPVVPVVPAVPAVPAVPVAQPEPTEPEPTTQPVAEPTKTENQPPAPAPAPAPAPQEPPKPVKPASWAALLAPKTAPAAAPAPAQQAAAPAPAPVTTTPATPTAPTTPSTQANNNNSGWQTTESRRQNRPVSISGAPEAQASAYVRSTTGRITVTQEQLKTALSVYGSIRRVDIVNEKKHAFVDFDEPSSLQAAAGANPHRIGDQTIFVEERRPPRPSNYTGPPRGGSSFRGGERQGSRGAQRGPGDRDRFDSSRNSIGGGRGQGGNIRGGGGQFQRGGRGMGAGAASSN</sequence>
<dbReference type="Pfam" id="PF00076">
    <property type="entry name" value="RRM_1"/>
    <property type="match status" value="1"/>
</dbReference>
<name>A0AAV9V614_9PEZI</name>
<dbReference type="Gene3D" id="3.10.450.50">
    <property type="match status" value="1"/>
</dbReference>